<accession>A0ABT1LH87</accession>
<dbReference type="RefSeq" id="WP_254746123.1">
    <property type="nucleotide sequence ID" value="NZ_JANCLU010000029.1"/>
</dbReference>
<keyword evidence="2" id="KW-1185">Reference proteome</keyword>
<dbReference type="Proteomes" id="UP001205890">
    <property type="component" value="Unassembled WGS sequence"/>
</dbReference>
<evidence type="ECO:0000313" key="1">
    <source>
        <dbReference type="EMBL" id="MCP8940872.1"/>
    </source>
</evidence>
<proteinExistence type="predicted"/>
<name>A0ABT1LH87_9HYPH</name>
<evidence type="ECO:0000313" key="2">
    <source>
        <dbReference type="Proteomes" id="UP001205890"/>
    </source>
</evidence>
<organism evidence="1 2">
    <name type="scientific">Alsobacter ponti</name>
    <dbReference type="NCBI Taxonomy" id="2962936"/>
    <lineage>
        <taxon>Bacteria</taxon>
        <taxon>Pseudomonadati</taxon>
        <taxon>Pseudomonadota</taxon>
        <taxon>Alphaproteobacteria</taxon>
        <taxon>Hyphomicrobiales</taxon>
        <taxon>Alsobacteraceae</taxon>
        <taxon>Alsobacter</taxon>
    </lineage>
</organism>
<gene>
    <name evidence="1" type="ORF">NK718_20285</name>
</gene>
<protein>
    <submittedName>
        <fullName evidence="1">Uncharacterized protein</fullName>
    </submittedName>
</protein>
<sequence>MRYDVELREKCVLCLVLVSTAAVLAFCLASTMSGLAAAFQRAVSF</sequence>
<reference evidence="1 2" key="1">
    <citation type="submission" date="2022-07" db="EMBL/GenBank/DDBJ databases">
        <authorList>
            <person name="Li W.-J."/>
            <person name="Deng Q.-Q."/>
        </authorList>
    </citation>
    <scope>NUCLEOTIDE SEQUENCE [LARGE SCALE GENOMIC DNA]</scope>
    <source>
        <strain evidence="1 2">SYSU M60028</strain>
    </source>
</reference>
<comment type="caution">
    <text evidence="1">The sequence shown here is derived from an EMBL/GenBank/DDBJ whole genome shotgun (WGS) entry which is preliminary data.</text>
</comment>
<dbReference type="EMBL" id="JANCLU010000029">
    <property type="protein sequence ID" value="MCP8940872.1"/>
    <property type="molecule type" value="Genomic_DNA"/>
</dbReference>